<gene>
    <name evidence="1" type="ORF">LG219_04515</name>
</gene>
<evidence type="ECO:0000313" key="2">
    <source>
        <dbReference type="Proteomes" id="UP001198034"/>
    </source>
</evidence>
<comment type="caution">
    <text evidence="1">The sequence shown here is derived from an EMBL/GenBank/DDBJ whole genome shotgun (WGS) entry which is preliminary data.</text>
</comment>
<name>A0ABS8BIW2_9NEIS</name>
<organism evidence="1 2">
    <name type="scientific">Deefgea salmonis</name>
    <dbReference type="NCBI Taxonomy" id="2875502"/>
    <lineage>
        <taxon>Bacteria</taxon>
        <taxon>Pseudomonadati</taxon>
        <taxon>Pseudomonadota</taxon>
        <taxon>Betaproteobacteria</taxon>
        <taxon>Neisseriales</taxon>
        <taxon>Chitinibacteraceae</taxon>
        <taxon>Deefgea</taxon>
    </lineage>
</organism>
<dbReference type="Proteomes" id="UP001198034">
    <property type="component" value="Unassembled WGS sequence"/>
</dbReference>
<dbReference type="EMBL" id="JAJAWG010000002">
    <property type="protein sequence ID" value="MCB5195554.1"/>
    <property type="molecule type" value="Genomic_DNA"/>
</dbReference>
<dbReference type="RefSeq" id="WP_226763350.1">
    <property type="nucleotide sequence ID" value="NZ_JAJAWG010000002.1"/>
</dbReference>
<proteinExistence type="predicted"/>
<evidence type="ECO:0000313" key="1">
    <source>
        <dbReference type="EMBL" id="MCB5195554.1"/>
    </source>
</evidence>
<sequence length="92" mass="10862">MTLYASKAIRLTEKYNEEIHENLNPYLEVIFSYIWIYAENGASQCEVPLKFHVLSSLENSEIELIKKELQRIGYKAEHDQNSLKVTWIEDNK</sequence>
<reference evidence="1 2" key="1">
    <citation type="submission" date="2021-10" db="EMBL/GenBank/DDBJ databases">
        <authorList>
            <person name="Chen M."/>
        </authorList>
    </citation>
    <scope>NUCLEOTIDE SEQUENCE [LARGE SCALE GENOMIC DNA]</scope>
    <source>
        <strain evidence="1 2">H3-26</strain>
    </source>
</reference>
<accession>A0ABS8BIW2</accession>
<protein>
    <submittedName>
        <fullName evidence="1">Uncharacterized protein</fullName>
    </submittedName>
</protein>
<keyword evidence="2" id="KW-1185">Reference proteome</keyword>